<dbReference type="GO" id="GO:0005524">
    <property type="term" value="F:ATP binding"/>
    <property type="evidence" value="ECO:0007669"/>
    <property type="project" value="InterPro"/>
</dbReference>
<dbReference type="RefSeq" id="WP_106146491.1">
    <property type="nucleotide sequence ID" value="NZ_PVYX01000002.1"/>
</dbReference>
<dbReference type="Pfam" id="PF08238">
    <property type="entry name" value="Sel1"/>
    <property type="match status" value="13"/>
</dbReference>
<evidence type="ECO:0000313" key="4">
    <source>
        <dbReference type="Proteomes" id="UP000237640"/>
    </source>
</evidence>
<dbReference type="GO" id="GO:0004674">
    <property type="term" value="F:protein serine/threonine kinase activity"/>
    <property type="evidence" value="ECO:0007669"/>
    <property type="project" value="UniProtKB-KW"/>
</dbReference>
<dbReference type="InterPro" id="IPR011990">
    <property type="entry name" value="TPR-like_helical_dom_sf"/>
</dbReference>
<evidence type="ECO:0000259" key="2">
    <source>
        <dbReference type="PROSITE" id="PS50011"/>
    </source>
</evidence>
<sequence length="920" mass="103611">MKLSHYEWDPEKDLIAEGGFAEVFKARDLNTEGRYVALKIYKEAVSRGTQGSTGQKKYSLEQEFSKIDGLSHTHLITYYDLEYIVHKDAMGRDASYPVLIMEYAGEGTLAQAIQKGLSPMDSEKIILEVAQAVDYLHGQGIIHRDLKPGNVLFGKDRSGNRVSKITDFGISQDVLSEKTIQQSMTEGVGTPHYMAPEQFFKKKFGLNGEIGERTDVWALGIMFYKMLTGKLPFGHNSKDYELTRDSIIGEEPDYSEVPERYKAILRSSLEKNAIDRFSSVSGFVRALSGIDDGEGTIFIPSNTSKHEGKRGERKKVWPALITCLLVLGLGIGGYAFYRSTKINTLLADGWNLYKEGKFKEAHDTYIKASNYGSGEAFYFLSRFNQNGYGTEVDYEKGFEYADMAIDAGYDLANFNHGWAYQNELGVDMDTVEAKKFYGKAKNSIVTLSDDGNPEALNLRGLMHFFGFVMEKDAGKAKRYYEKASSKGHPAAIENLAILNTSEKNYEEAFKGYEKCTSIGRYSGYRGMANMYRFGQYVPQDTVKALELFTIAAKNEDLISQFNLGIFYKNGVLAKPDRIKAIQWFTKAADKGHLGAQNELGTLYFNDKNYPEAKKWFQLAAEKGNTFGMHNMGVIHYNGLGVPKDIKLAKNWHQKAADKGYANSQYMMGKILEYGEADGTPNLTQGIRYYELAAEQNQGLALYALGRLYYEGKGKNKDYDKAKEFFTKSAAQNIIAADYMLGTMAEKGLAGPTDYFEAERRYLNAATKEYLQAQIKLADLYYDLKLGKDKKGKATPWYLKAAEKGDLHSQYRVAVMYYNGKYYYASKKWFQKAADRDHASAQSFLGYMYDNGLGGPKNMKQAFGLYQKSAKNGDRVGMYNLASCYYSGAGTPKNTYLAKTWYQQSCEKGYKNACDFIAKKY</sequence>
<dbReference type="InterPro" id="IPR050767">
    <property type="entry name" value="Sel1_AlgK"/>
</dbReference>
<keyword evidence="4" id="KW-1185">Reference proteome</keyword>
<dbReference type="InterPro" id="IPR006597">
    <property type="entry name" value="Sel1-like"/>
</dbReference>
<keyword evidence="1" id="KW-0812">Transmembrane</keyword>
<keyword evidence="3" id="KW-0418">Kinase</keyword>
<dbReference type="PROSITE" id="PS50011">
    <property type="entry name" value="PROTEIN_KINASE_DOM"/>
    <property type="match status" value="1"/>
</dbReference>
<protein>
    <submittedName>
        <fullName evidence="3">Serine/threonine protein kinase</fullName>
    </submittedName>
</protein>
<dbReference type="AlphaFoldDB" id="A0A2T0MBT8"/>
<comment type="caution">
    <text evidence="3">The sequence shown here is derived from an EMBL/GenBank/DDBJ whole genome shotgun (WGS) entry which is preliminary data.</text>
</comment>
<organism evidence="3 4">
    <name type="scientific">Flagellimonas meridianipacifica</name>
    <dbReference type="NCBI Taxonomy" id="1080225"/>
    <lineage>
        <taxon>Bacteria</taxon>
        <taxon>Pseudomonadati</taxon>
        <taxon>Bacteroidota</taxon>
        <taxon>Flavobacteriia</taxon>
        <taxon>Flavobacteriales</taxon>
        <taxon>Flavobacteriaceae</taxon>
        <taxon>Flagellimonas</taxon>
    </lineage>
</organism>
<dbReference type="EMBL" id="PVYX01000002">
    <property type="protein sequence ID" value="PRX54969.1"/>
    <property type="molecule type" value="Genomic_DNA"/>
</dbReference>
<keyword evidence="3" id="KW-0723">Serine/threonine-protein kinase</keyword>
<dbReference type="SUPFAM" id="SSF56112">
    <property type="entry name" value="Protein kinase-like (PK-like)"/>
    <property type="match status" value="1"/>
</dbReference>
<evidence type="ECO:0000313" key="3">
    <source>
        <dbReference type="EMBL" id="PRX54969.1"/>
    </source>
</evidence>
<keyword evidence="1" id="KW-1133">Transmembrane helix</keyword>
<gene>
    <name evidence="3" type="ORF">CLV81_3374</name>
</gene>
<dbReference type="Gene3D" id="1.10.510.10">
    <property type="entry name" value="Transferase(Phosphotransferase) domain 1"/>
    <property type="match status" value="1"/>
</dbReference>
<dbReference type="InterPro" id="IPR008271">
    <property type="entry name" value="Ser/Thr_kinase_AS"/>
</dbReference>
<dbReference type="SMART" id="SM00671">
    <property type="entry name" value="SEL1"/>
    <property type="match status" value="14"/>
</dbReference>
<accession>A0A2T0MBT8</accession>
<reference evidence="3 4" key="1">
    <citation type="submission" date="2018-03" db="EMBL/GenBank/DDBJ databases">
        <title>Genomic Encyclopedia of Archaeal and Bacterial Type Strains, Phase II (KMG-II): from individual species to whole genera.</title>
        <authorList>
            <person name="Goeker M."/>
        </authorList>
    </citation>
    <scope>NUCLEOTIDE SEQUENCE [LARGE SCALE GENOMIC DNA]</scope>
    <source>
        <strain evidence="3 4">DSM 25027</strain>
    </source>
</reference>
<dbReference type="InterPro" id="IPR011009">
    <property type="entry name" value="Kinase-like_dom_sf"/>
</dbReference>
<dbReference type="OrthoDB" id="9813021at2"/>
<dbReference type="Gene3D" id="1.25.40.10">
    <property type="entry name" value="Tetratricopeptide repeat domain"/>
    <property type="match status" value="3"/>
</dbReference>
<keyword evidence="3" id="KW-0808">Transferase</keyword>
<feature type="transmembrane region" description="Helical" evidence="1">
    <location>
        <begin position="316"/>
        <end position="337"/>
    </location>
</feature>
<proteinExistence type="predicted"/>
<keyword evidence="1" id="KW-0472">Membrane</keyword>
<dbReference type="PANTHER" id="PTHR11102:SF160">
    <property type="entry name" value="ERAD-ASSOCIATED E3 UBIQUITIN-PROTEIN LIGASE COMPONENT HRD3"/>
    <property type="match status" value="1"/>
</dbReference>
<dbReference type="PANTHER" id="PTHR11102">
    <property type="entry name" value="SEL-1-LIKE PROTEIN"/>
    <property type="match status" value="1"/>
</dbReference>
<dbReference type="Pfam" id="PF00069">
    <property type="entry name" value="Pkinase"/>
    <property type="match status" value="1"/>
</dbReference>
<dbReference type="SMART" id="SM00220">
    <property type="entry name" value="S_TKc"/>
    <property type="match status" value="1"/>
</dbReference>
<dbReference type="Proteomes" id="UP000237640">
    <property type="component" value="Unassembled WGS sequence"/>
</dbReference>
<dbReference type="InterPro" id="IPR000719">
    <property type="entry name" value="Prot_kinase_dom"/>
</dbReference>
<evidence type="ECO:0000256" key="1">
    <source>
        <dbReference type="SAM" id="Phobius"/>
    </source>
</evidence>
<dbReference type="CDD" id="cd14014">
    <property type="entry name" value="STKc_PknB_like"/>
    <property type="match status" value="1"/>
</dbReference>
<name>A0A2T0MBT8_9FLAO</name>
<feature type="domain" description="Protein kinase" evidence="2">
    <location>
        <begin position="9"/>
        <end position="299"/>
    </location>
</feature>
<dbReference type="PROSITE" id="PS00108">
    <property type="entry name" value="PROTEIN_KINASE_ST"/>
    <property type="match status" value="1"/>
</dbReference>
<dbReference type="SUPFAM" id="SSF81901">
    <property type="entry name" value="HCP-like"/>
    <property type="match status" value="4"/>
</dbReference>